<name>A0A6L2KIW3_TANCI</name>
<evidence type="ECO:0000313" key="2">
    <source>
        <dbReference type="EMBL" id="GEU49403.1"/>
    </source>
</evidence>
<dbReference type="EMBL" id="BKCJ010002559">
    <property type="protein sequence ID" value="GEU49403.1"/>
    <property type="molecule type" value="Genomic_DNA"/>
</dbReference>
<gene>
    <name evidence="2" type="ORF">Tci_021381</name>
</gene>
<feature type="domain" description="Reverse transcriptase Ty1/copia-type" evidence="1">
    <location>
        <begin position="186"/>
        <end position="232"/>
    </location>
</feature>
<sequence>MVDRGCVLGCDRVLDSKGGKVRNKIASTQQYVLLPLWSTGSKDPQNTDADAAFDAKREAKGKSHVDLSTGVRNLSDEFEEFSVNSTNEVNATNTHVTAVGLNSTNSTNIFNVVGPSNNVVSLNFEISEKSSFVDPSQYLDDPNIPTLEDIIYSDVSAEADFSNLKTSITVSPIPTTKVHKDHPVTQITGYASLVGIMVFQMDVQSAFLYGYIEEEVYVCQPPGFEDPDYHDKRKDWSDLVYQEAKRKISLTDGKSASTSIDTEKPLLKDPDGEDVDVYIYRIRLDSGFSDCSYYSLRFDALIDKKKVIITEDTIRQALRLDDADGIDCLSNEEIFAELARMEYEKPSTKLTFYKAFFLAQWKFLIYMIV</sequence>
<comment type="caution">
    <text evidence="2">The sequence shown here is derived from an EMBL/GenBank/DDBJ whole genome shotgun (WGS) entry which is preliminary data.</text>
</comment>
<dbReference type="AlphaFoldDB" id="A0A6L2KIW3"/>
<accession>A0A6L2KIW3</accession>
<dbReference type="Pfam" id="PF07727">
    <property type="entry name" value="RVT_2"/>
    <property type="match status" value="1"/>
</dbReference>
<dbReference type="InterPro" id="IPR013103">
    <property type="entry name" value="RVT_2"/>
</dbReference>
<reference evidence="2" key="1">
    <citation type="journal article" date="2019" name="Sci. Rep.">
        <title>Draft genome of Tanacetum cinerariifolium, the natural source of mosquito coil.</title>
        <authorList>
            <person name="Yamashiro T."/>
            <person name="Shiraishi A."/>
            <person name="Satake H."/>
            <person name="Nakayama K."/>
        </authorList>
    </citation>
    <scope>NUCLEOTIDE SEQUENCE</scope>
</reference>
<evidence type="ECO:0000259" key="1">
    <source>
        <dbReference type="Pfam" id="PF07727"/>
    </source>
</evidence>
<protein>
    <submittedName>
        <fullName evidence="2">Putative ribonuclease H-like domain-containing protein</fullName>
    </submittedName>
</protein>
<proteinExistence type="predicted"/>
<organism evidence="2">
    <name type="scientific">Tanacetum cinerariifolium</name>
    <name type="common">Dalmatian daisy</name>
    <name type="synonym">Chrysanthemum cinerariifolium</name>
    <dbReference type="NCBI Taxonomy" id="118510"/>
    <lineage>
        <taxon>Eukaryota</taxon>
        <taxon>Viridiplantae</taxon>
        <taxon>Streptophyta</taxon>
        <taxon>Embryophyta</taxon>
        <taxon>Tracheophyta</taxon>
        <taxon>Spermatophyta</taxon>
        <taxon>Magnoliopsida</taxon>
        <taxon>eudicotyledons</taxon>
        <taxon>Gunneridae</taxon>
        <taxon>Pentapetalae</taxon>
        <taxon>asterids</taxon>
        <taxon>campanulids</taxon>
        <taxon>Asterales</taxon>
        <taxon>Asteraceae</taxon>
        <taxon>Asteroideae</taxon>
        <taxon>Anthemideae</taxon>
        <taxon>Anthemidinae</taxon>
        <taxon>Tanacetum</taxon>
    </lineage>
</organism>